<evidence type="ECO:0000256" key="2">
    <source>
        <dbReference type="ARBA" id="ARBA00038115"/>
    </source>
</evidence>
<dbReference type="PANTHER" id="PTHR22946:SF9">
    <property type="entry name" value="POLYKETIDE TRANSFERASE AF380"/>
    <property type="match status" value="1"/>
</dbReference>
<protein>
    <submittedName>
        <fullName evidence="4">Prolyl oligopeptidase family serine peptidase</fullName>
    </submittedName>
</protein>
<gene>
    <name evidence="4" type="ORF">N7E81_17610</name>
</gene>
<evidence type="ECO:0000259" key="3">
    <source>
        <dbReference type="Pfam" id="PF12697"/>
    </source>
</evidence>
<name>A0ABY6D252_9BACT</name>
<keyword evidence="5" id="KW-1185">Reference proteome</keyword>
<dbReference type="Proteomes" id="UP001062165">
    <property type="component" value="Chromosome"/>
</dbReference>
<evidence type="ECO:0000256" key="1">
    <source>
        <dbReference type="ARBA" id="ARBA00022801"/>
    </source>
</evidence>
<dbReference type="RefSeq" id="WP_263050916.1">
    <property type="nucleotide sequence ID" value="NZ_CP106735.1"/>
</dbReference>
<dbReference type="Pfam" id="PF12697">
    <property type="entry name" value="Abhydrolase_6"/>
    <property type="match status" value="1"/>
</dbReference>
<dbReference type="PANTHER" id="PTHR22946">
    <property type="entry name" value="DIENELACTONE HYDROLASE DOMAIN-CONTAINING PROTEIN-RELATED"/>
    <property type="match status" value="1"/>
</dbReference>
<dbReference type="InterPro" id="IPR029058">
    <property type="entry name" value="AB_hydrolase_fold"/>
</dbReference>
<feature type="domain" description="AB hydrolase-1" evidence="3">
    <location>
        <begin position="33"/>
        <end position="251"/>
    </location>
</feature>
<dbReference type="EMBL" id="CP106735">
    <property type="protein sequence ID" value="UXX79173.1"/>
    <property type="molecule type" value="Genomic_DNA"/>
</dbReference>
<reference evidence="4" key="1">
    <citation type="submission" date="2022-10" db="EMBL/GenBank/DDBJ databases">
        <title>Comparative genomics and taxonomic characterization of three novel marine species of genus Reichenbachiella exhibiting antioxidant and polysaccharide degradation activities.</title>
        <authorList>
            <person name="Muhammad N."/>
            <person name="Lee Y.-J."/>
            <person name="Ko J."/>
            <person name="Kim S.-G."/>
        </authorList>
    </citation>
    <scope>NUCLEOTIDE SEQUENCE</scope>
    <source>
        <strain evidence="4">Wsw4-B4</strain>
    </source>
</reference>
<organism evidence="4 5">
    <name type="scientific">Reichenbachiella carrageenanivorans</name>
    <dbReference type="NCBI Taxonomy" id="2979869"/>
    <lineage>
        <taxon>Bacteria</taxon>
        <taxon>Pseudomonadati</taxon>
        <taxon>Bacteroidota</taxon>
        <taxon>Cytophagia</taxon>
        <taxon>Cytophagales</taxon>
        <taxon>Reichenbachiellaceae</taxon>
        <taxon>Reichenbachiella</taxon>
    </lineage>
</organism>
<evidence type="ECO:0000313" key="4">
    <source>
        <dbReference type="EMBL" id="UXX79173.1"/>
    </source>
</evidence>
<keyword evidence="1" id="KW-0378">Hydrolase</keyword>
<comment type="similarity">
    <text evidence="2">Belongs to the AB hydrolase superfamily. FUS2 hydrolase family.</text>
</comment>
<evidence type="ECO:0000313" key="5">
    <source>
        <dbReference type="Proteomes" id="UP001062165"/>
    </source>
</evidence>
<sequence length="282" mass="31536">MIKKEIILTSKHHNRSFAVDLRYEPDGTPKPVVLFVHGFKGFKDAMHFNLMASEVAAAGYVFVKMNMSHNGVTPEQPLDFVDLEAFANNNFSIELDDVELVIDKITSEGLGVSAEEIDTSSLCLVGHSRGGSVAILKACEDTRVKKLVTWAAVPDLERFWTPDFLADWKAKGVQYIKNARTKQDMPMYYQMVDDFEAHADRFRIGSQLTKLAIPFLAIHGDEDETVPVESLLMLKSFYPAAETFRIAGAGHTFGGKHPWIDTQLPDHSVQLLSRMISFLKAS</sequence>
<proteinExistence type="inferred from homology"/>
<dbReference type="Gene3D" id="3.40.50.1820">
    <property type="entry name" value="alpha/beta hydrolase"/>
    <property type="match status" value="1"/>
</dbReference>
<dbReference type="InterPro" id="IPR050261">
    <property type="entry name" value="FrsA_esterase"/>
</dbReference>
<accession>A0ABY6D252</accession>
<dbReference type="InterPro" id="IPR000073">
    <property type="entry name" value="AB_hydrolase_1"/>
</dbReference>
<dbReference type="SUPFAM" id="SSF53474">
    <property type="entry name" value="alpha/beta-Hydrolases"/>
    <property type="match status" value="1"/>
</dbReference>